<dbReference type="GO" id="GO:0005829">
    <property type="term" value="C:cytosol"/>
    <property type="evidence" value="ECO:0007669"/>
    <property type="project" value="TreeGrafter"/>
</dbReference>
<dbReference type="GO" id="GO:0050660">
    <property type="term" value="F:flavin adenine dinucleotide binding"/>
    <property type="evidence" value="ECO:0007669"/>
    <property type="project" value="InterPro"/>
</dbReference>
<proteinExistence type="predicted"/>
<protein>
    <submittedName>
        <fullName evidence="2">FAD dependent oxidoreductase</fullName>
    </submittedName>
</protein>
<dbReference type="PRINTS" id="PR00411">
    <property type="entry name" value="PNDRDTASEI"/>
</dbReference>
<dbReference type="Pfam" id="PF13738">
    <property type="entry name" value="Pyr_redox_3"/>
    <property type="match status" value="1"/>
</dbReference>
<keyword evidence="1" id="KW-0560">Oxidoreductase</keyword>
<dbReference type="PANTHER" id="PTHR43539:SF78">
    <property type="entry name" value="FLAVIN-CONTAINING MONOOXYGENASE"/>
    <property type="match status" value="1"/>
</dbReference>
<organism evidence="2">
    <name type="scientific">Mycobacterium sp. (strain MCS)</name>
    <dbReference type="NCBI Taxonomy" id="164756"/>
    <lineage>
        <taxon>Bacteria</taxon>
        <taxon>Bacillati</taxon>
        <taxon>Actinomycetota</taxon>
        <taxon>Actinomycetes</taxon>
        <taxon>Mycobacteriales</taxon>
        <taxon>Mycobacteriaceae</taxon>
        <taxon>Mycobacterium</taxon>
    </lineage>
</organism>
<dbReference type="AlphaFoldDB" id="A0A5Q5BL89"/>
<dbReference type="KEGG" id="mmc:Mmcs_2934"/>
<dbReference type="Gene3D" id="3.50.50.60">
    <property type="entry name" value="FAD/NAD(P)-binding domain"/>
    <property type="match status" value="1"/>
</dbReference>
<dbReference type="SUPFAM" id="SSF51905">
    <property type="entry name" value="FAD/NAD(P)-binding domain"/>
    <property type="match status" value="2"/>
</dbReference>
<dbReference type="EMBL" id="CP000384">
    <property type="protein sequence ID" value="ABG09041.1"/>
    <property type="molecule type" value="Genomic_DNA"/>
</dbReference>
<dbReference type="PIRSF" id="PIRSF000332">
    <property type="entry name" value="FMO"/>
    <property type="match status" value="1"/>
</dbReference>
<accession>A0A5Q5BL89</accession>
<reference evidence="2" key="1">
    <citation type="submission" date="2006-06" db="EMBL/GenBank/DDBJ databases">
        <title>Complete sequence of chromosome of Mycobacterium sp. MCS.</title>
        <authorList>
            <consortium name="US DOE Joint Genome Institute"/>
            <person name="Copeland A."/>
            <person name="Lucas S."/>
            <person name="Lapidus A."/>
            <person name="Barry K."/>
            <person name="Detter J.C."/>
            <person name="Glavina del Rio T."/>
            <person name="Hammon N."/>
            <person name="Israni S."/>
            <person name="Dalin E."/>
            <person name="Tice H."/>
            <person name="Pitluck S."/>
            <person name="Martinez M."/>
            <person name="Schmutz J."/>
            <person name="Larimer F."/>
            <person name="Land M."/>
            <person name="Hauser L."/>
            <person name="Kyrpides N."/>
            <person name="Kim E."/>
            <person name="Miller C.D."/>
            <person name="Hughes J.E."/>
            <person name="Anderson A.J."/>
            <person name="Sims R.C."/>
            <person name="Richardson P."/>
        </authorList>
    </citation>
    <scope>NUCLEOTIDE SEQUENCE [LARGE SCALE GENOMIC DNA]</scope>
    <source>
        <strain evidence="2">MCS</strain>
    </source>
</reference>
<dbReference type="InterPro" id="IPR000960">
    <property type="entry name" value="Flavin_mOase"/>
</dbReference>
<evidence type="ECO:0000313" key="2">
    <source>
        <dbReference type="EMBL" id="ABG09041.1"/>
    </source>
</evidence>
<dbReference type="GO" id="GO:0050661">
    <property type="term" value="F:NADP binding"/>
    <property type="evidence" value="ECO:0007669"/>
    <property type="project" value="InterPro"/>
</dbReference>
<dbReference type="InterPro" id="IPR050982">
    <property type="entry name" value="Auxin_biosynth/cation_transpt"/>
</dbReference>
<dbReference type="PRINTS" id="PR00368">
    <property type="entry name" value="FADPNR"/>
</dbReference>
<dbReference type="GO" id="GO:0004497">
    <property type="term" value="F:monooxygenase activity"/>
    <property type="evidence" value="ECO:0007669"/>
    <property type="project" value="TreeGrafter"/>
</dbReference>
<sequence>MRDHQVVVIGAGPSGVAAALSLRDRGLRPVLIDRADHVGSSWKARYDRLKLNTGRRTSHMPNRPFPDGTGVFPTRDQVVAHLDRHAHEDGIELLLETTVTRIDRHPAGWCLSTSTGDLTARQVVVATGYEHSPRIPEWPGMRSYPGEVSHSAQYRNPRPYTGRRVLVVGAGSSAMEIVHDVATGGAESAWLAVRTVPHIMIRSLPGGFPSDYLATPLFDAPTWLADAVSRVGQRIDVGDLAEYGLPTPSEGVFARGKRLGRAPVIVDREVVRAIRARVFEVVPTIARFDGATVELVDGRRLQPDAVICATGYTRGLDAMVGHLGVLDDKGLPRSCGVAAAAPGLRFVGFLSRPGLISYVAKQSQHVARHIADELDRTPTLIR</sequence>
<gene>
    <name evidence="2" type="ordered locus">Mmcs_2934</name>
</gene>
<dbReference type="InterPro" id="IPR036188">
    <property type="entry name" value="FAD/NAD-bd_sf"/>
</dbReference>
<name>A0A5Q5BL89_MYCSS</name>
<evidence type="ECO:0000256" key="1">
    <source>
        <dbReference type="ARBA" id="ARBA00023002"/>
    </source>
</evidence>
<dbReference type="PANTHER" id="PTHR43539">
    <property type="entry name" value="FLAVIN-BINDING MONOOXYGENASE-LIKE PROTEIN (AFU_ORTHOLOGUE AFUA_4G09220)"/>
    <property type="match status" value="1"/>
</dbReference>